<dbReference type="Pfam" id="PF00528">
    <property type="entry name" value="BPD_transp_1"/>
    <property type="match status" value="1"/>
</dbReference>
<evidence type="ECO:0000256" key="4">
    <source>
        <dbReference type="ARBA" id="ARBA00022692"/>
    </source>
</evidence>
<dbReference type="EMBL" id="DWZA01000040">
    <property type="protein sequence ID" value="HJA70830.1"/>
    <property type="molecule type" value="Genomic_DNA"/>
</dbReference>
<gene>
    <name evidence="9" type="ORF">IAA07_04520</name>
</gene>
<evidence type="ECO:0000256" key="5">
    <source>
        <dbReference type="ARBA" id="ARBA00022989"/>
    </source>
</evidence>
<evidence type="ECO:0000256" key="1">
    <source>
        <dbReference type="ARBA" id="ARBA00004651"/>
    </source>
</evidence>
<evidence type="ECO:0000256" key="3">
    <source>
        <dbReference type="ARBA" id="ARBA00022475"/>
    </source>
</evidence>
<feature type="transmembrane region" description="Helical" evidence="7">
    <location>
        <begin position="185"/>
        <end position="210"/>
    </location>
</feature>
<reference evidence="9" key="2">
    <citation type="submission" date="2021-04" db="EMBL/GenBank/DDBJ databases">
        <authorList>
            <person name="Gilroy R."/>
        </authorList>
    </citation>
    <scope>NUCLEOTIDE SEQUENCE</scope>
    <source>
        <strain evidence="9">CHK178-16964</strain>
    </source>
</reference>
<proteinExistence type="inferred from homology"/>
<dbReference type="GO" id="GO:0005886">
    <property type="term" value="C:plasma membrane"/>
    <property type="evidence" value="ECO:0007669"/>
    <property type="project" value="UniProtKB-SubCell"/>
</dbReference>
<evidence type="ECO:0000259" key="8">
    <source>
        <dbReference type="PROSITE" id="PS50928"/>
    </source>
</evidence>
<comment type="caution">
    <text evidence="9">The sequence shown here is derived from an EMBL/GenBank/DDBJ whole genome shotgun (WGS) entry which is preliminary data.</text>
</comment>
<evidence type="ECO:0000313" key="10">
    <source>
        <dbReference type="Proteomes" id="UP000823900"/>
    </source>
</evidence>
<comment type="similarity">
    <text evidence="7">Belongs to the binding-protein-dependent transport system permease family.</text>
</comment>
<dbReference type="InterPro" id="IPR000515">
    <property type="entry name" value="MetI-like"/>
</dbReference>
<evidence type="ECO:0000256" key="7">
    <source>
        <dbReference type="RuleBase" id="RU363032"/>
    </source>
</evidence>
<feature type="transmembrane region" description="Helical" evidence="7">
    <location>
        <begin position="108"/>
        <end position="129"/>
    </location>
</feature>
<keyword evidence="2 7" id="KW-0813">Transport</keyword>
<evidence type="ECO:0000313" key="9">
    <source>
        <dbReference type="EMBL" id="HJA70830.1"/>
    </source>
</evidence>
<protein>
    <submittedName>
        <fullName evidence="9">Carbohydrate ABC transporter permease</fullName>
    </submittedName>
</protein>
<keyword evidence="6 7" id="KW-0472">Membrane</keyword>
<keyword evidence="4 7" id="KW-0812">Transmembrane</keyword>
<dbReference type="SUPFAM" id="SSF161098">
    <property type="entry name" value="MetI-like"/>
    <property type="match status" value="1"/>
</dbReference>
<feature type="transmembrane region" description="Helical" evidence="7">
    <location>
        <begin position="141"/>
        <end position="164"/>
    </location>
</feature>
<dbReference type="InterPro" id="IPR035906">
    <property type="entry name" value="MetI-like_sf"/>
</dbReference>
<feature type="transmembrane region" description="Helical" evidence="7">
    <location>
        <begin position="243"/>
        <end position="264"/>
    </location>
</feature>
<dbReference type="GO" id="GO:0055085">
    <property type="term" value="P:transmembrane transport"/>
    <property type="evidence" value="ECO:0007669"/>
    <property type="project" value="InterPro"/>
</dbReference>
<dbReference type="PANTHER" id="PTHR32243">
    <property type="entry name" value="MALTOSE TRANSPORT SYSTEM PERMEASE-RELATED"/>
    <property type="match status" value="1"/>
</dbReference>
<dbReference type="CDD" id="cd06261">
    <property type="entry name" value="TM_PBP2"/>
    <property type="match status" value="1"/>
</dbReference>
<name>A0A9D2HFW4_9FIRM</name>
<dbReference type="Proteomes" id="UP000823900">
    <property type="component" value="Unassembled WGS sequence"/>
</dbReference>
<reference evidence="9" key="1">
    <citation type="journal article" date="2021" name="PeerJ">
        <title>Extensive microbial diversity within the chicken gut microbiome revealed by metagenomics and culture.</title>
        <authorList>
            <person name="Gilroy R."/>
            <person name="Ravi A."/>
            <person name="Getino M."/>
            <person name="Pursley I."/>
            <person name="Horton D.L."/>
            <person name="Alikhan N.F."/>
            <person name="Baker D."/>
            <person name="Gharbi K."/>
            <person name="Hall N."/>
            <person name="Watson M."/>
            <person name="Adriaenssens E.M."/>
            <person name="Foster-Nyarko E."/>
            <person name="Jarju S."/>
            <person name="Secka A."/>
            <person name="Antonio M."/>
            <person name="Oren A."/>
            <person name="Chaudhuri R.R."/>
            <person name="La Ragione R."/>
            <person name="Hildebrand F."/>
            <person name="Pallen M.J."/>
        </authorList>
    </citation>
    <scope>NUCLEOTIDE SEQUENCE</scope>
    <source>
        <strain evidence="9">CHK178-16964</strain>
    </source>
</reference>
<dbReference type="Gene3D" id="1.10.3720.10">
    <property type="entry name" value="MetI-like"/>
    <property type="match status" value="1"/>
</dbReference>
<evidence type="ECO:0000256" key="2">
    <source>
        <dbReference type="ARBA" id="ARBA00022448"/>
    </source>
</evidence>
<comment type="subcellular location">
    <subcellularLocation>
        <location evidence="1 7">Cell membrane</location>
        <topology evidence="1 7">Multi-pass membrane protein</topology>
    </subcellularLocation>
</comment>
<dbReference type="InterPro" id="IPR050901">
    <property type="entry name" value="BP-dep_ABC_trans_perm"/>
</dbReference>
<feature type="transmembrane region" description="Helical" evidence="7">
    <location>
        <begin position="12"/>
        <end position="34"/>
    </location>
</feature>
<feature type="transmembrane region" description="Helical" evidence="7">
    <location>
        <begin position="72"/>
        <end position="96"/>
    </location>
</feature>
<dbReference type="PANTHER" id="PTHR32243:SF18">
    <property type="entry name" value="INNER MEMBRANE ABC TRANSPORTER PERMEASE PROTEIN YCJP"/>
    <property type="match status" value="1"/>
</dbReference>
<organism evidence="9 10">
    <name type="scientific">Candidatus Lachnoclostridium stercoravium</name>
    <dbReference type="NCBI Taxonomy" id="2838633"/>
    <lineage>
        <taxon>Bacteria</taxon>
        <taxon>Bacillati</taxon>
        <taxon>Bacillota</taxon>
        <taxon>Clostridia</taxon>
        <taxon>Lachnospirales</taxon>
        <taxon>Lachnospiraceae</taxon>
    </lineage>
</organism>
<feature type="domain" description="ABC transmembrane type-1" evidence="8">
    <location>
        <begin position="73"/>
        <end position="264"/>
    </location>
</feature>
<evidence type="ECO:0000256" key="6">
    <source>
        <dbReference type="ARBA" id="ARBA00023136"/>
    </source>
</evidence>
<dbReference type="AlphaFoldDB" id="A0A9D2HFW4"/>
<dbReference type="PROSITE" id="PS50928">
    <property type="entry name" value="ABC_TM1"/>
    <property type="match status" value="1"/>
</dbReference>
<keyword evidence="3" id="KW-1003">Cell membrane</keyword>
<sequence>MSNKTKKNIENGALYVFVITFVSSILLPFIWLILGSFKNMKELFNVPVQILPSTWNLDNYVAVFQSQPFGKYIINSFVISLMSTLIVIVIASMTSYSIARVEIKGKKIMLAALLSISLLPPVTLLNPIYQLLSKLHLLNSYLGLSMALVATELPMAVWFLTSFFQTIPMEVEESAMIDGASVTTTFTKILIPLITPGIFTVSILTFINAWNNYLFAQVFNPLEKARTVTVALTLFQQEYYVPWHIVSAAAIIVTAPLIIVVLVLQKRIISGMMDGGVKG</sequence>
<keyword evidence="5 7" id="KW-1133">Transmembrane helix</keyword>
<accession>A0A9D2HFW4</accession>